<dbReference type="Proteomes" id="UP000005945">
    <property type="component" value="Unassembled WGS sequence"/>
</dbReference>
<dbReference type="AlphaFoldDB" id="A8SA05"/>
<reference evidence="2 3" key="2">
    <citation type="submission" date="2007-09" db="EMBL/GenBank/DDBJ databases">
        <authorList>
            <person name="Fulton L."/>
            <person name="Clifton S."/>
            <person name="Fulton B."/>
            <person name="Xu J."/>
            <person name="Minx P."/>
            <person name="Pepin K.H."/>
            <person name="Johnson M."/>
            <person name="Thiruvilangam P."/>
            <person name="Bhonagiri V."/>
            <person name="Nash W.E."/>
            <person name="Mardis E.R."/>
            <person name="Wilson R.K."/>
        </authorList>
    </citation>
    <scope>NUCLEOTIDE SEQUENCE [LARGE SCALE GENOMIC DNA]</scope>
    <source>
        <strain evidence="2 3">M21/2</strain>
    </source>
</reference>
<name>A8SA05_9FIRM</name>
<dbReference type="HOGENOM" id="CLU_3356280_0_0_9"/>
<accession>A8SA05</accession>
<reference evidence="2 3" key="1">
    <citation type="submission" date="2007-09" db="EMBL/GenBank/DDBJ databases">
        <title>Draft genome sequence of Faecalibacterium prausnitzii M21/2.</title>
        <authorList>
            <person name="Sudarsanam P."/>
            <person name="Ley R."/>
            <person name="Guruge J."/>
            <person name="Turnbaugh P.J."/>
            <person name="Mahowald M."/>
            <person name="Liep D."/>
            <person name="Gordon J."/>
        </authorList>
    </citation>
    <scope>NUCLEOTIDE SEQUENCE [LARGE SCALE GENOMIC DNA]</scope>
    <source>
        <strain evidence="2 3">M21/2</strain>
    </source>
</reference>
<feature type="region of interest" description="Disordered" evidence="1">
    <location>
        <begin position="1"/>
        <end position="36"/>
    </location>
</feature>
<organism evidence="2 3">
    <name type="scientific">Faecalibacterium prausnitzii M21/2</name>
    <dbReference type="NCBI Taxonomy" id="411485"/>
    <lineage>
        <taxon>Bacteria</taxon>
        <taxon>Bacillati</taxon>
        <taxon>Bacillota</taxon>
        <taxon>Clostridia</taxon>
        <taxon>Eubacteriales</taxon>
        <taxon>Oscillospiraceae</taxon>
        <taxon>Faecalibacterium</taxon>
    </lineage>
</organism>
<dbReference type="EMBL" id="ABED02000024">
    <property type="protein sequence ID" value="EDP21881.1"/>
    <property type="molecule type" value="Genomic_DNA"/>
</dbReference>
<comment type="caution">
    <text evidence="2">The sequence shown here is derived from an EMBL/GenBank/DDBJ whole genome shotgun (WGS) entry which is preliminary data.</text>
</comment>
<evidence type="ECO:0000256" key="1">
    <source>
        <dbReference type="SAM" id="MobiDB-lite"/>
    </source>
</evidence>
<evidence type="ECO:0000313" key="2">
    <source>
        <dbReference type="EMBL" id="EDP21881.1"/>
    </source>
</evidence>
<gene>
    <name evidence="2" type="ORF">FAEPRAM212_01198</name>
</gene>
<evidence type="ECO:0000313" key="3">
    <source>
        <dbReference type="Proteomes" id="UP000005945"/>
    </source>
</evidence>
<proteinExistence type="predicted"/>
<sequence>MGCCTRPAQQPFFEEREGNSYEGTAISGAPRALPTL</sequence>
<protein>
    <submittedName>
        <fullName evidence="2">Uncharacterized protein</fullName>
    </submittedName>
</protein>